<dbReference type="InterPro" id="IPR001878">
    <property type="entry name" value="Znf_CCHC"/>
</dbReference>
<dbReference type="Pfam" id="PF00098">
    <property type="entry name" value="zf-CCHC"/>
    <property type="match status" value="1"/>
</dbReference>
<organism evidence="3 4">
    <name type="scientific">Popillia japonica</name>
    <name type="common">Japanese beetle</name>
    <dbReference type="NCBI Taxonomy" id="7064"/>
    <lineage>
        <taxon>Eukaryota</taxon>
        <taxon>Metazoa</taxon>
        <taxon>Ecdysozoa</taxon>
        <taxon>Arthropoda</taxon>
        <taxon>Hexapoda</taxon>
        <taxon>Insecta</taxon>
        <taxon>Pterygota</taxon>
        <taxon>Neoptera</taxon>
        <taxon>Endopterygota</taxon>
        <taxon>Coleoptera</taxon>
        <taxon>Polyphaga</taxon>
        <taxon>Scarabaeiformia</taxon>
        <taxon>Scarabaeidae</taxon>
        <taxon>Rutelinae</taxon>
        <taxon>Popillia</taxon>
    </lineage>
</organism>
<keyword evidence="4" id="KW-1185">Reference proteome</keyword>
<proteinExistence type="predicted"/>
<dbReference type="EMBL" id="JASPKY010000016">
    <property type="protein sequence ID" value="KAK9753020.1"/>
    <property type="molecule type" value="Genomic_DNA"/>
</dbReference>
<sequence>MKGDVMVEVQGGKDKAEALKQEIIKNSADTQVEIKNSKSTVYVTGIDGDINSDEVSQAIKNSGGGIKTVKAIKNSGGGKAQWGDIDVVSLRPTQYGSQNATVRLNKAWAMELCKKGTVRIGWTPCRVRQRANIIRCYRCLEFGHYKWECEGENKADLCLKCGARDHRAKDCTGESFCLTCKRAGHRADQTRCPHSYLQKSRTPG</sequence>
<dbReference type="InterPro" id="IPR036875">
    <property type="entry name" value="Znf_CCHC_sf"/>
</dbReference>
<reference evidence="3 4" key="1">
    <citation type="journal article" date="2024" name="BMC Genomics">
        <title>De novo assembly and annotation of Popillia japonica's genome with initial clues to its potential as an invasive pest.</title>
        <authorList>
            <person name="Cucini C."/>
            <person name="Boschi S."/>
            <person name="Funari R."/>
            <person name="Cardaioli E."/>
            <person name="Iannotti N."/>
            <person name="Marturano G."/>
            <person name="Paoli F."/>
            <person name="Bruttini M."/>
            <person name="Carapelli A."/>
            <person name="Frati F."/>
            <person name="Nardi F."/>
        </authorList>
    </citation>
    <scope>NUCLEOTIDE SEQUENCE [LARGE SCALE GENOMIC DNA]</scope>
    <source>
        <strain evidence="3">DMR45628</strain>
    </source>
</reference>
<dbReference type="GO" id="GO:0003676">
    <property type="term" value="F:nucleic acid binding"/>
    <property type="evidence" value="ECO:0007669"/>
    <property type="project" value="InterPro"/>
</dbReference>
<feature type="domain" description="CCHC-type" evidence="2">
    <location>
        <begin position="135"/>
        <end position="149"/>
    </location>
</feature>
<accession>A0AAW1N3F8</accession>
<gene>
    <name evidence="3" type="ORF">QE152_g3731</name>
</gene>
<keyword evidence="1" id="KW-0862">Zinc</keyword>
<dbReference type="PROSITE" id="PS50158">
    <property type="entry name" value="ZF_CCHC"/>
    <property type="match status" value="2"/>
</dbReference>
<evidence type="ECO:0000313" key="4">
    <source>
        <dbReference type="Proteomes" id="UP001458880"/>
    </source>
</evidence>
<evidence type="ECO:0000259" key="2">
    <source>
        <dbReference type="PROSITE" id="PS50158"/>
    </source>
</evidence>
<dbReference type="GO" id="GO:0008270">
    <property type="term" value="F:zinc ion binding"/>
    <property type="evidence" value="ECO:0007669"/>
    <property type="project" value="UniProtKB-KW"/>
</dbReference>
<comment type="caution">
    <text evidence="3">The sequence shown here is derived from an EMBL/GenBank/DDBJ whole genome shotgun (WGS) entry which is preliminary data.</text>
</comment>
<keyword evidence="1" id="KW-0479">Metal-binding</keyword>
<protein>
    <submittedName>
        <fullName evidence="3">Zinc knuckle</fullName>
    </submittedName>
</protein>
<dbReference type="SMART" id="SM00343">
    <property type="entry name" value="ZnF_C2HC"/>
    <property type="match status" value="3"/>
</dbReference>
<evidence type="ECO:0000256" key="1">
    <source>
        <dbReference type="PROSITE-ProRule" id="PRU00047"/>
    </source>
</evidence>
<name>A0AAW1N3F8_POPJA</name>
<keyword evidence="1" id="KW-0863">Zinc-finger</keyword>
<feature type="domain" description="CCHC-type" evidence="2">
    <location>
        <begin position="158"/>
        <end position="171"/>
    </location>
</feature>
<dbReference type="SUPFAM" id="SSF57756">
    <property type="entry name" value="Retrovirus zinc finger-like domains"/>
    <property type="match status" value="1"/>
</dbReference>
<evidence type="ECO:0000313" key="3">
    <source>
        <dbReference type="EMBL" id="KAK9753020.1"/>
    </source>
</evidence>
<dbReference type="Gene3D" id="4.10.60.10">
    <property type="entry name" value="Zinc finger, CCHC-type"/>
    <property type="match status" value="1"/>
</dbReference>
<dbReference type="Proteomes" id="UP001458880">
    <property type="component" value="Unassembled WGS sequence"/>
</dbReference>
<dbReference type="AlphaFoldDB" id="A0AAW1N3F8"/>